<feature type="signal peptide" evidence="1">
    <location>
        <begin position="1"/>
        <end position="20"/>
    </location>
</feature>
<name>A0A6N8HBY0_9FLAO</name>
<proteinExistence type="predicted"/>
<reference evidence="2 3" key="1">
    <citation type="submission" date="2019-12" db="EMBL/GenBank/DDBJ databases">
        <authorList>
            <person name="Sun J.-Q."/>
        </authorList>
    </citation>
    <scope>NUCLEOTIDE SEQUENCE [LARGE SCALE GENOMIC DNA]</scope>
    <source>
        <strain evidence="2 3">JCM 17928</strain>
    </source>
</reference>
<dbReference type="EMBL" id="WOWP01000021">
    <property type="protein sequence ID" value="MUV03453.1"/>
    <property type="molecule type" value="Genomic_DNA"/>
</dbReference>
<protein>
    <recommendedName>
        <fullName evidence="4">TonB C-terminal domain-containing protein</fullName>
    </recommendedName>
</protein>
<dbReference type="OrthoDB" id="1246706at2"/>
<evidence type="ECO:0000313" key="3">
    <source>
        <dbReference type="Proteomes" id="UP000433945"/>
    </source>
</evidence>
<dbReference type="RefSeq" id="WP_157482462.1">
    <property type="nucleotide sequence ID" value="NZ_WOWP01000021.1"/>
</dbReference>
<keyword evidence="3" id="KW-1185">Reference proteome</keyword>
<comment type="caution">
    <text evidence="2">The sequence shown here is derived from an EMBL/GenBank/DDBJ whole genome shotgun (WGS) entry which is preliminary data.</text>
</comment>
<dbReference type="PROSITE" id="PS51257">
    <property type="entry name" value="PROKAR_LIPOPROTEIN"/>
    <property type="match status" value="1"/>
</dbReference>
<gene>
    <name evidence="2" type="ORF">GN157_07005</name>
</gene>
<evidence type="ECO:0000313" key="2">
    <source>
        <dbReference type="EMBL" id="MUV03453.1"/>
    </source>
</evidence>
<dbReference type="Proteomes" id="UP000433945">
    <property type="component" value="Unassembled WGS sequence"/>
</dbReference>
<evidence type="ECO:0008006" key="4">
    <source>
        <dbReference type="Google" id="ProtNLM"/>
    </source>
</evidence>
<accession>A0A6N8HBY0</accession>
<sequence>MKFIAPLLFLLLAIASCNEADKKQSNQKIKIYNTEDFNSKVEIVDTLCINETNRAKEDIKKGKISLNGDYWLQNLHYYRTKSYFNKDDVFKELSNYNITKDTTLIIYNDIRTLAEDYFKKGCYQKIMKYEVEKILRKNGTSLDSLIAKSERQYVFNHPDEIYKTIDSDDDRPARKDCYNFMIKSEIDFIEEYPYPDDYKFKNEKYYSYINADFILMKDGTIENLTVEATFQNPENLKYKSYFENGLRKFVLKTKWIHPKYSGIIRNSEMHFNIYFK</sequence>
<dbReference type="AlphaFoldDB" id="A0A6N8HBY0"/>
<feature type="chain" id="PRO_5026781073" description="TonB C-terminal domain-containing protein" evidence="1">
    <location>
        <begin position="21"/>
        <end position="276"/>
    </location>
</feature>
<organism evidence="2 3">
    <name type="scientific">Flavobacterium rakeshii</name>
    <dbReference type="NCBI Taxonomy" id="1038845"/>
    <lineage>
        <taxon>Bacteria</taxon>
        <taxon>Pseudomonadati</taxon>
        <taxon>Bacteroidota</taxon>
        <taxon>Flavobacteriia</taxon>
        <taxon>Flavobacteriales</taxon>
        <taxon>Flavobacteriaceae</taxon>
        <taxon>Flavobacterium</taxon>
    </lineage>
</organism>
<keyword evidence="1" id="KW-0732">Signal</keyword>
<evidence type="ECO:0000256" key="1">
    <source>
        <dbReference type="SAM" id="SignalP"/>
    </source>
</evidence>